<dbReference type="RefSeq" id="WP_108025684.1">
    <property type="nucleotide sequence ID" value="NZ_QBKR01000027.1"/>
</dbReference>
<dbReference type="FunFam" id="3.40.640.10:FF:000013">
    <property type="entry name" value="4-aminobutyrate aminotransferase"/>
    <property type="match status" value="1"/>
</dbReference>
<dbReference type="InterPro" id="IPR005814">
    <property type="entry name" value="Aminotrans_3"/>
</dbReference>
<evidence type="ECO:0000256" key="14">
    <source>
        <dbReference type="ARBA" id="ARBA00048021"/>
    </source>
</evidence>
<dbReference type="SUPFAM" id="SSF53383">
    <property type="entry name" value="PLP-dependent transferases"/>
    <property type="match status" value="1"/>
</dbReference>
<evidence type="ECO:0000256" key="1">
    <source>
        <dbReference type="ARBA" id="ARBA00001750"/>
    </source>
</evidence>
<dbReference type="Proteomes" id="UP000244240">
    <property type="component" value="Unassembled WGS sequence"/>
</dbReference>
<dbReference type="EC" id="2.6.1.22" evidence="5"/>
<evidence type="ECO:0000313" key="18">
    <source>
        <dbReference type="Proteomes" id="UP000244240"/>
    </source>
</evidence>
<dbReference type="GO" id="GO:0030170">
    <property type="term" value="F:pyridoxal phosphate binding"/>
    <property type="evidence" value="ECO:0007669"/>
    <property type="project" value="InterPro"/>
</dbReference>
<comment type="pathway">
    <text evidence="3">Amino-acid degradation; 4-aminobutanoate degradation.</text>
</comment>
<comment type="catalytic activity">
    <reaction evidence="14">
        <text>4-aminobutanoate + 2-oxoglutarate = succinate semialdehyde + L-glutamate</text>
        <dbReference type="Rhea" id="RHEA:23352"/>
        <dbReference type="ChEBI" id="CHEBI:16810"/>
        <dbReference type="ChEBI" id="CHEBI:29985"/>
        <dbReference type="ChEBI" id="CHEBI:57706"/>
        <dbReference type="ChEBI" id="CHEBI:59888"/>
        <dbReference type="EC" id="2.6.1.19"/>
    </reaction>
</comment>
<dbReference type="InterPro" id="IPR015421">
    <property type="entry name" value="PyrdxlP-dep_Trfase_major"/>
</dbReference>
<dbReference type="NCBIfam" id="TIGR00700">
    <property type="entry name" value="GABAtrnsam"/>
    <property type="match status" value="1"/>
</dbReference>
<proteinExistence type="inferred from homology"/>
<keyword evidence="9 16" id="KW-0663">Pyridoxal phosphate</keyword>
<dbReference type="PROSITE" id="PS00600">
    <property type="entry name" value="AA_TRANSFER_CLASS_3"/>
    <property type="match status" value="1"/>
</dbReference>
<keyword evidence="8 17" id="KW-0808">Transferase</keyword>
<evidence type="ECO:0000256" key="11">
    <source>
        <dbReference type="ARBA" id="ARBA00030204"/>
    </source>
</evidence>
<gene>
    <name evidence="17" type="ORF">C8P63_12720</name>
</gene>
<dbReference type="CDD" id="cd00610">
    <property type="entry name" value="OAT_like"/>
    <property type="match status" value="1"/>
</dbReference>
<dbReference type="OrthoDB" id="9807885at2"/>
<dbReference type="InterPro" id="IPR049704">
    <property type="entry name" value="Aminotrans_3_PPA_site"/>
</dbReference>
<name>A0A2T6BC97_9BACL</name>
<dbReference type="InterPro" id="IPR004632">
    <property type="entry name" value="4NH2But_aminotransferase_bac"/>
</dbReference>
<dbReference type="InterPro" id="IPR050103">
    <property type="entry name" value="Class-III_PLP-dep_AT"/>
</dbReference>
<comment type="caution">
    <text evidence="17">The sequence shown here is derived from an EMBL/GenBank/DDBJ whole genome shotgun (WGS) entry which is preliminary data.</text>
</comment>
<evidence type="ECO:0000256" key="2">
    <source>
        <dbReference type="ARBA" id="ARBA00001933"/>
    </source>
</evidence>
<evidence type="ECO:0000256" key="6">
    <source>
        <dbReference type="ARBA" id="ARBA00012912"/>
    </source>
</evidence>
<comment type="catalytic activity">
    <reaction evidence="1">
        <text>(S)-3-amino-2-methylpropanoate + 2-oxoglutarate = 2-methyl-3-oxopropanoate + L-glutamate</text>
        <dbReference type="Rhea" id="RHEA:13993"/>
        <dbReference type="ChEBI" id="CHEBI:16810"/>
        <dbReference type="ChEBI" id="CHEBI:29985"/>
        <dbReference type="ChEBI" id="CHEBI:57700"/>
        <dbReference type="ChEBI" id="CHEBI:58655"/>
        <dbReference type="EC" id="2.6.1.22"/>
    </reaction>
</comment>
<evidence type="ECO:0000256" key="8">
    <source>
        <dbReference type="ARBA" id="ARBA00022679"/>
    </source>
</evidence>
<dbReference type="GO" id="GO:0047298">
    <property type="term" value="F:(S)-3-amino-2-methylpropionate transaminase activity"/>
    <property type="evidence" value="ECO:0007669"/>
    <property type="project" value="UniProtKB-EC"/>
</dbReference>
<dbReference type="EC" id="2.6.1.19" evidence="6"/>
<accession>A0A2T6BC97</accession>
<evidence type="ECO:0000256" key="3">
    <source>
        <dbReference type="ARBA" id="ARBA00005176"/>
    </source>
</evidence>
<evidence type="ECO:0000256" key="9">
    <source>
        <dbReference type="ARBA" id="ARBA00022898"/>
    </source>
</evidence>
<evidence type="ECO:0000256" key="7">
    <source>
        <dbReference type="ARBA" id="ARBA00022576"/>
    </source>
</evidence>
<comment type="cofactor">
    <cofactor evidence="2">
        <name>pyridoxal 5'-phosphate</name>
        <dbReference type="ChEBI" id="CHEBI:597326"/>
    </cofactor>
</comment>
<evidence type="ECO:0000256" key="5">
    <source>
        <dbReference type="ARBA" id="ARBA00012876"/>
    </source>
</evidence>
<evidence type="ECO:0000256" key="16">
    <source>
        <dbReference type="RuleBase" id="RU003560"/>
    </source>
</evidence>
<dbReference type="AlphaFoldDB" id="A0A2T6BC97"/>
<dbReference type="InterPro" id="IPR015422">
    <property type="entry name" value="PyrdxlP-dep_Trfase_small"/>
</dbReference>
<evidence type="ECO:0000256" key="12">
    <source>
        <dbReference type="ARBA" id="ARBA00030857"/>
    </source>
</evidence>
<evidence type="ECO:0000256" key="4">
    <source>
        <dbReference type="ARBA" id="ARBA00008954"/>
    </source>
</evidence>
<evidence type="ECO:0000256" key="10">
    <source>
        <dbReference type="ARBA" id="ARBA00029760"/>
    </source>
</evidence>
<sequence>MSKTQRRHIRIHTPIPGPKARALLNRREKNVPQGPACKLPTFAEKGEGAILTDVDGNTFIDFAGAIGTLNAGHRPAGVVEALKDQLDRYIHTCFNVMMYEPYIQLAEKLNEITPGDHPKKTFFLNSGAEAVENAVKLARKFTGRQAVVSFDRGFHGRTLLTMSLTSKVKPYKYGFGPFAPETYKLPYPYYYRERDGVSPEETDRELLRRVEDFFLGEVPADQIAAVIMEPVQGEGGFIVPSKTFVQGIRKICREHGILFIADEVQTGFGRTGRMFGMEHYEVVPDLMTMSKSIAAGLPISAVTGRAEIMDAANPGEIGGTYGGSPLGCVAALEVIRMMEEDGLPDRAQEIGRQIRDRFSSLANRYPQIGGVRGLGAMCAFETVKGDGKEPDPGLAGEIIRACGQKGVILMGAGLYSNVIRTLCPLVITDDQLQEALDVIEEVVEERLR</sequence>
<dbReference type="EMBL" id="QBKR01000027">
    <property type="protein sequence ID" value="PTX53700.1"/>
    <property type="molecule type" value="Genomic_DNA"/>
</dbReference>
<dbReference type="PIRSF" id="PIRSF000521">
    <property type="entry name" value="Transaminase_4ab_Lys_Orn"/>
    <property type="match status" value="1"/>
</dbReference>
<evidence type="ECO:0000313" key="17">
    <source>
        <dbReference type="EMBL" id="PTX53700.1"/>
    </source>
</evidence>
<dbReference type="GO" id="GO:0034386">
    <property type="term" value="F:4-aminobutyrate:2-oxoglutarate transaminase activity"/>
    <property type="evidence" value="ECO:0007669"/>
    <property type="project" value="UniProtKB-EC"/>
</dbReference>
<evidence type="ECO:0000256" key="15">
    <source>
        <dbReference type="ARBA" id="ARBA00050054"/>
    </source>
</evidence>
<dbReference type="PANTHER" id="PTHR11986">
    <property type="entry name" value="AMINOTRANSFERASE CLASS III"/>
    <property type="match status" value="1"/>
</dbReference>
<protein>
    <recommendedName>
        <fullName evidence="12">(S)-3-amino-2-methylpropionate transaminase</fullName>
        <ecNumber evidence="6">2.6.1.19</ecNumber>
        <ecNumber evidence="5">2.6.1.22</ecNumber>
    </recommendedName>
    <alternativeName>
        <fullName evidence="13">GABA aminotransferase</fullName>
    </alternativeName>
    <alternativeName>
        <fullName evidence="11">Gamma-amino-N-butyrate transaminase</fullName>
    </alternativeName>
    <alternativeName>
        <fullName evidence="15">Glutamate:succinic semialdehyde transaminase</fullName>
    </alternativeName>
    <alternativeName>
        <fullName evidence="10">L-AIBAT</fullName>
    </alternativeName>
</protein>
<dbReference type="InterPro" id="IPR015424">
    <property type="entry name" value="PyrdxlP-dep_Trfase"/>
</dbReference>
<dbReference type="Pfam" id="PF00202">
    <property type="entry name" value="Aminotran_3"/>
    <property type="match status" value="1"/>
</dbReference>
<dbReference type="Gene3D" id="3.40.640.10">
    <property type="entry name" value="Type I PLP-dependent aspartate aminotransferase-like (Major domain)"/>
    <property type="match status" value="1"/>
</dbReference>
<keyword evidence="18" id="KW-1185">Reference proteome</keyword>
<organism evidence="17 18">
    <name type="scientific">Melghirimyces profundicolus</name>
    <dbReference type="NCBI Taxonomy" id="1242148"/>
    <lineage>
        <taxon>Bacteria</taxon>
        <taxon>Bacillati</taxon>
        <taxon>Bacillota</taxon>
        <taxon>Bacilli</taxon>
        <taxon>Bacillales</taxon>
        <taxon>Thermoactinomycetaceae</taxon>
        <taxon>Melghirimyces</taxon>
    </lineage>
</organism>
<dbReference type="Gene3D" id="3.90.1150.10">
    <property type="entry name" value="Aspartate Aminotransferase, domain 1"/>
    <property type="match status" value="1"/>
</dbReference>
<dbReference type="PANTHER" id="PTHR11986:SF58">
    <property type="entry name" value="LEUCINE_METHIONINE RACEMASE"/>
    <property type="match status" value="1"/>
</dbReference>
<dbReference type="GO" id="GO:0042802">
    <property type="term" value="F:identical protein binding"/>
    <property type="evidence" value="ECO:0007669"/>
    <property type="project" value="TreeGrafter"/>
</dbReference>
<evidence type="ECO:0000256" key="13">
    <source>
        <dbReference type="ARBA" id="ARBA00031787"/>
    </source>
</evidence>
<reference evidence="17 18" key="1">
    <citation type="submission" date="2018-04" db="EMBL/GenBank/DDBJ databases">
        <title>Genomic Encyclopedia of Archaeal and Bacterial Type Strains, Phase II (KMG-II): from individual species to whole genera.</title>
        <authorList>
            <person name="Goeker M."/>
        </authorList>
    </citation>
    <scope>NUCLEOTIDE SEQUENCE [LARGE SCALE GENOMIC DNA]</scope>
    <source>
        <strain evidence="17 18">DSM 45787</strain>
    </source>
</reference>
<keyword evidence="7 17" id="KW-0032">Aminotransferase</keyword>
<dbReference type="GO" id="GO:0009448">
    <property type="term" value="P:gamma-aminobutyric acid metabolic process"/>
    <property type="evidence" value="ECO:0007669"/>
    <property type="project" value="InterPro"/>
</dbReference>
<comment type="similarity">
    <text evidence="4 16">Belongs to the class-III pyridoxal-phosphate-dependent aminotransferase family.</text>
</comment>